<evidence type="ECO:0000256" key="4">
    <source>
        <dbReference type="ARBA" id="ARBA00023163"/>
    </source>
</evidence>
<keyword evidence="5" id="KW-0539">Nucleus</keyword>
<evidence type="ECO:0000313" key="10">
    <source>
        <dbReference type="RefSeq" id="XP_017782477.1"/>
    </source>
</evidence>
<dbReference type="InterPro" id="IPR019464">
    <property type="entry name" value="ELL_N"/>
</dbReference>
<name>A0ABM1N6M7_NICVS</name>
<dbReference type="Gene3D" id="6.10.140.340">
    <property type="match status" value="1"/>
</dbReference>
<evidence type="ECO:0000256" key="7">
    <source>
        <dbReference type="SAM" id="MobiDB-lite"/>
    </source>
</evidence>
<dbReference type="PANTHER" id="PTHR23288">
    <property type="entry name" value="OCCLUDIN AND RNA POLYMERASE II ELONGATION FACTOR ELL"/>
    <property type="match status" value="1"/>
</dbReference>
<keyword evidence="3" id="KW-0805">Transcription regulation</keyword>
<keyword evidence="4" id="KW-0804">Transcription</keyword>
<comment type="subcellular location">
    <subcellularLocation>
        <location evidence="1">Nucleus</location>
    </subcellularLocation>
</comment>
<reference evidence="10" key="1">
    <citation type="submission" date="2025-08" db="UniProtKB">
        <authorList>
            <consortium name="RefSeq"/>
        </authorList>
    </citation>
    <scope>IDENTIFICATION</scope>
    <source>
        <tissue evidence="10">Whole Larva</tissue>
    </source>
</reference>
<evidence type="ECO:0000256" key="3">
    <source>
        <dbReference type="ARBA" id="ARBA00023015"/>
    </source>
</evidence>
<dbReference type="Proteomes" id="UP000695000">
    <property type="component" value="Unplaced"/>
</dbReference>
<dbReference type="InterPro" id="IPR031176">
    <property type="entry name" value="ELL/occludin"/>
</dbReference>
<feature type="compositionally biased region" description="Low complexity" evidence="7">
    <location>
        <begin position="444"/>
        <end position="457"/>
    </location>
</feature>
<feature type="compositionally biased region" description="Basic and acidic residues" evidence="7">
    <location>
        <begin position="503"/>
        <end position="514"/>
    </location>
</feature>
<dbReference type="Pfam" id="PF07303">
    <property type="entry name" value="Occludin_ELL"/>
    <property type="match status" value="1"/>
</dbReference>
<evidence type="ECO:0000313" key="9">
    <source>
        <dbReference type="Proteomes" id="UP000695000"/>
    </source>
</evidence>
<dbReference type="InterPro" id="IPR042065">
    <property type="entry name" value="E3_ELL-like"/>
</dbReference>
<evidence type="ECO:0000259" key="8">
    <source>
        <dbReference type="PROSITE" id="PS51980"/>
    </source>
</evidence>
<evidence type="ECO:0000256" key="5">
    <source>
        <dbReference type="ARBA" id="ARBA00023242"/>
    </source>
</evidence>
<dbReference type="GO" id="GO:0003746">
    <property type="term" value="F:translation elongation factor activity"/>
    <property type="evidence" value="ECO:0007669"/>
    <property type="project" value="UniProtKB-KW"/>
</dbReference>
<keyword evidence="9" id="KW-1185">Reference proteome</keyword>
<dbReference type="InterPro" id="IPR010844">
    <property type="entry name" value="Occludin_ELL"/>
</dbReference>
<feature type="compositionally biased region" description="Polar residues" evidence="7">
    <location>
        <begin position="402"/>
        <end position="415"/>
    </location>
</feature>
<dbReference type="SUPFAM" id="SSF46785">
    <property type="entry name" value="Winged helix' DNA-binding domain"/>
    <property type="match status" value="1"/>
</dbReference>
<keyword evidence="10" id="KW-0648">Protein biosynthesis</keyword>
<feature type="region of interest" description="Disordered" evidence="7">
    <location>
        <begin position="157"/>
        <end position="234"/>
    </location>
</feature>
<dbReference type="SUPFAM" id="SSF144292">
    <property type="entry name" value="occludin/ELL-like"/>
    <property type="match status" value="1"/>
</dbReference>
<feature type="region of interest" description="Disordered" evidence="7">
    <location>
        <begin position="494"/>
        <end position="545"/>
    </location>
</feature>
<accession>A0ABM1N6M7</accession>
<feature type="compositionally biased region" description="Low complexity" evidence="7">
    <location>
        <begin position="330"/>
        <end position="339"/>
    </location>
</feature>
<comment type="similarity">
    <text evidence="2 6">Belongs to the ELL/occludin family.</text>
</comment>
<dbReference type="PANTHER" id="PTHR23288:SF17">
    <property type="entry name" value="RNA POLYMERASE II ELONGATION FACTOR ELL"/>
    <property type="match status" value="1"/>
</dbReference>
<protein>
    <submittedName>
        <fullName evidence="10">RNA polymerase II elongation factor Ell</fullName>
    </submittedName>
</protein>
<keyword evidence="10" id="KW-0251">Elongation factor</keyword>
<feature type="compositionally biased region" description="Polar residues" evidence="7">
    <location>
        <begin position="377"/>
        <end position="394"/>
    </location>
</feature>
<dbReference type="PROSITE" id="PS51980">
    <property type="entry name" value="OCEL"/>
    <property type="match status" value="1"/>
</dbReference>
<sequence>MAALCPGVQYGLSSQESFGANKDLIFVKLTDSALRAIEDFVRNQNKLNKAPTIKFLGNEGQLSFPSHHNGNNSFNFSMSSTSDMEGPGGSLECVQQPLRGNLANLGPVQHKLRILANDDVYETTRQRMSVAEENHKNKCAREIKMNQTDIGRKVKVKHMPGRPVPPPPPRKETMSMRDALTKPYTGGGGGLPIMSNNNKSSPGSLNGLSNGLGSNQVSSSKPQNKPSIPDIAKRPIKERMIHMLALRPFKKIELYDRLTKDGLREKNAMMSVLKQIACLKDNSYHLNRAMWNDVHEDWPFYTDSERQVLKRRKPQNLTPPGSSDGGSSGSGHSPTSTHPGSPPLPVSSAVGSSTKRPGYFDGVDGLPTKKPRVSHFQKPTEQTSTYPQNNSQRRTAIDSRDTSNMNPRSRESPNTNGYHNNHHHNNYHEKRSISDEDDHHTTTTIATTTTNSSAITTPPSRKRETPPPVSHMQLNNHNNKYAAKEVLVDRTAANNGLLNGSRSKFEDGKKDRHYGSGRVSSSTQNKIARVSPDSQSDRIALPPQTDEFPDYVKEYTIIKDIEQRRRYKTDFNKHYEEYKELHGVVEKVSNRFTQLEGRLKTEDTSTEQYKDLQRQILREYQDTKKDREATHAKNRFQYLHDKLSHIKQLVFDYDQMYTDQMDIRY</sequence>
<dbReference type="InterPro" id="IPR036390">
    <property type="entry name" value="WH_DNA-bd_sf"/>
</dbReference>
<feature type="compositionally biased region" description="Low complexity" evidence="7">
    <location>
        <begin position="195"/>
        <end position="220"/>
    </location>
</feature>
<evidence type="ECO:0000256" key="6">
    <source>
        <dbReference type="PROSITE-ProRule" id="PRU01324"/>
    </source>
</evidence>
<dbReference type="Gene3D" id="1.10.10.2670">
    <property type="entry name" value="E3 ubiquitin-protein ligase"/>
    <property type="match status" value="1"/>
</dbReference>
<proteinExistence type="inferred from homology"/>
<gene>
    <name evidence="10" type="primary">LOC108566882</name>
</gene>
<evidence type="ECO:0000256" key="1">
    <source>
        <dbReference type="ARBA" id="ARBA00004123"/>
    </source>
</evidence>
<feature type="region of interest" description="Disordered" evidence="7">
    <location>
        <begin position="444"/>
        <end position="475"/>
    </location>
</feature>
<dbReference type="RefSeq" id="XP_017782477.1">
    <property type="nucleotide sequence ID" value="XM_017926988.1"/>
</dbReference>
<evidence type="ECO:0000256" key="2">
    <source>
        <dbReference type="ARBA" id="ARBA00009171"/>
    </source>
</evidence>
<dbReference type="GeneID" id="108566882"/>
<feature type="domain" description="OCEL" evidence="8">
    <location>
        <begin position="549"/>
        <end position="658"/>
    </location>
</feature>
<dbReference type="Pfam" id="PF10390">
    <property type="entry name" value="ELL"/>
    <property type="match status" value="1"/>
</dbReference>
<feature type="region of interest" description="Disordered" evidence="7">
    <location>
        <begin position="311"/>
        <end position="426"/>
    </location>
</feature>
<organism evidence="9 10">
    <name type="scientific">Nicrophorus vespilloides</name>
    <name type="common">Boreal carrion beetle</name>
    <dbReference type="NCBI Taxonomy" id="110193"/>
    <lineage>
        <taxon>Eukaryota</taxon>
        <taxon>Metazoa</taxon>
        <taxon>Ecdysozoa</taxon>
        <taxon>Arthropoda</taxon>
        <taxon>Hexapoda</taxon>
        <taxon>Insecta</taxon>
        <taxon>Pterygota</taxon>
        <taxon>Neoptera</taxon>
        <taxon>Endopterygota</taxon>
        <taxon>Coleoptera</taxon>
        <taxon>Polyphaga</taxon>
        <taxon>Staphyliniformia</taxon>
        <taxon>Silphidae</taxon>
        <taxon>Nicrophorinae</taxon>
        <taxon>Nicrophorus</taxon>
    </lineage>
</organism>